<evidence type="ECO:0000313" key="2">
    <source>
        <dbReference type="WBParaSite" id="L893_g4387.t1"/>
    </source>
</evidence>
<dbReference type="AlphaFoldDB" id="A0A1I8AC44"/>
<name>A0A1I8AC44_9BILA</name>
<proteinExistence type="predicted"/>
<protein>
    <submittedName>
        <fullName evidence="2">Dimer_Tnp_hAT domain-containing protein</fullName>
    </submittedName>
</protein>
<reference evidence="2" key="1">
    <citation type="submission" date="2016-11" db="UniProtKB">
        <authorList>
            <consortium name="WormBaseParasite"/>
        </authorList>
    </citation>
    <scope>IDENTIFICATION</scope>
</reference>
<keyword evidence="1" id="KW-1185">Reference proteome</keyword>
<dbReference type="WBParaSite" id="L893_g4387.t1">
    <property type="protein sequence ID" value="L893_g4387.t1"/>
    <property type="gene ID" value="L893_g4387"/>
</dbReference>
<accession>A0A1I8AC44</accession>
<organism evidence="1 2">
    <name type="scientific">Steinernema glaseri</name>
    <dbReference type="NCBI Taxonomy" id="37863"/>
    <lineage>
        <taxon>Eukaryota</taxon>
        <taxon>Metazoa</taxon>
        <taxon>Ecdysozoa</taxon>
        <taxon>Nematoda</taxon>
        <taxon>Chromadorea</taxon>
        <taxon>Rhabditida</taxon>
        <taxon>Tylenchina</taxon>
        <taxon>Panagrolaimomorpha</taxon>
        <taxon>Strongyloidoidea</taxon>
        <taxon>Steinernematidae</taxon>
        <taxon>Steinernema</taxon>
    </lineage>
</organism>
<sequence length="51" mass="5614">LPQATTHTIIAAIPSTLHKSVAFATRFLLTDENASIRSSRDTLMALHPLRK</sequence>
<dbReference type="Proteomes" id="UP000095287">
    <property type="component" value="Unplaced"/>
</dbReference>
<evidence type="ECO:0000313" key="1">
    <source>
        <dbReference type="Proteomes" id="UP000095287"/>
    </source>
</evidence>